<reference evidence="7 8" key="1">
    <citation type="journal article" date="2023" name="Sci. Data">
        <title>Genome assembly of the Korean intertidal mud-creeper Batillaria attramentaria.</title>
        <authorList>
            <person name="Patra A.K."/>
            <person name="Ho P.T."/>
            <person name="Jun S."/>
            <person name="Lee S.J."/>
            <person name="Kim Y."/>
            <person name="Won Y.J."/>
        </authorList>
    </citation>
    <scope>NUCLEOTIDE SEQUENCE [LARGE SCALE GENOMIC DNA]</scope>
    <source>
        <strain evidence="7">Wonlab-2016</strain>
    </source>
</reference>
<dbReference type="SMART" id="SM01026">
    <property type="entry name" value="Beach"/>
    <property type="match status" value="1"/>
</dbReference>
<dbReference type="InterPro" id="IPR023362">
    <property type="entry name" value="PH-BEACH_dom"/>
</dbReference>
<dbReference type="PROSITE" id="PS00678">
    <property type="entry name" value="WD_REPEATS_1"/>
    <property type="match status" value="1"/>
</dbReference>
<keyword evidence="2" id="KW-0677">Repeat</keyword>
<evidence type="ECO:0008006" key="9">
    <source>
        <dbReference type="Google" id="ProtNLM"/>
    </source>
</evidence>
<feature type="compositionally biased region" description="Basic and acidic residues" evidence="4">
    <location>
        <begin position="250"/>
        <end position="259"/>
    </location>
</feature>
<dbReference type="Gene3D" id="2.130.10.10">
    <property type="entry name" value="YVTN repeat-like/Quinoprotein amine dehydrogenase"/>
    <property type="match status" value="1"/>
</dbReference>
<gene>
    <name evidence="7" type="ORF">BaRGS_00004631</name>
</gene>
<evidence type="ECO:0000256" key="4">
    <source>
        <dbReference type="SAM" id="MobiDB-lite"/>
    </source>
</evidence>
<dbReference type="SMART" id="SM00320">
    <property type="entry name" value="WD40"/>
    <property type="match status" value="5"/>
</dbReference>
<dbReference type="PANTHER" id="PTHR13743:SF86">
    <property type="entry name" value="LYSOSOMAL-TRAFFICKING REGULATOR"/>
    <property type="match status" value="1"/>
</dbReference>
<evidence type="ECO:0000313" key="7">
    <source>
        <dbReference type="EMBL" id="KAK7504327.1"/>
    </source>
</evidence>
<dbReference type="InterPro" id="IPR001680">
    <property type="entry name" value="WD40_rpt"/>
</dbReference>
<dbReference type="Pfam" id="PF02138">
    <property type="entry name" value="Beach"/>
    <property type="match status" value="1"/>
</dbReference>
<dbReference type="Proteomes" id="UP001519460">
    <property type="component" value="Unassembled WGS sequence"/>
</dbReference>
<dbReference type="InterPro" id="IPR036322">
    <property type="entry name" value="WD40_repeat_dom_sf"/>
</dbReference>
<dbReference type="Pfam" id="PF14844">
    <property type="entry name" value="PH_BEACH"/>
    <property type="match status" value="1"/>
</dbReference>
<protein>
    <recommendedName>
        <fullName evidence="9">Lysosomal trafficking regulator</fullName>
    </recommendedName>
</protein>
<dbReference type="InterPro" id="IPR000409">
    <property type="entry name" value="BEACH_dom"/>
</dbReference>
<organism evidence="7 8">
    <name type="scientific">Batillaria attramentaria</name>
    <dbReference type="NCBI Taxonomy" id="370345"/>
    <lineage>
        <taxon>Eukaryota</taxon>
        <taxon>Metazoa</taxon>
        <taxon>Spiralia</taxon>
        <taxon>Lophotrochozoa</taxon>
        <taxon>Mollusca</taxon>
        <taxon>Gastropoda</taxon>
        <taxon>Caenogastropoda</taxon>
        <taxon>Sorbeoconcha</taxon>
        <taxon>Cerithioidea</taxon>
        <taxon>Batillariidae</taxon>
        <taxon>Batillaria</taxon>
    </lineage>
</organism>
<sequence length="1864" mass="209255">VLFDAATTESVFKPDNANNRLALRKSTESIVRNVAVISQLLLCWQIWQQGDEQLMELILAALVLLVAKEHPHRAFNIKQMQAGGIVRVLFHVYLARIQDDLPALSAGCGQYVTMLVSSIVGHPPDLGILASVTDFLLQIHPATNGFINSTQSAFCLQSVWNSKSDMEHMQFYMGQDSSEACWESMDGSGDSDHAVNTGKPDSILLSKSPYPMLEATTATLPNRGQDDSADSSNESIHHGKVSTSKSCQRQLERSQEQRKTTAGGQQKQTGFLESSQKMIQGMCRSQSATPNDIRLQKSSDSEQCKILQTEVKQDSADSCGSAKEGLLHYLHKVVMEYPREGLDDVFCHVVSPHTLLVLAQSPSQFVRTAVTRVFGAYLWRAPLSVVEMFLKEDGFFLLANQLSAFPVCQQQMEAAFSLLLSHTFTFQDHYMLGGLGQVSELQQSAPILPMSLLTRTAADTALCHNSLAVFAQLVEGTPVMSKVLFDLGLPEVLCNLLHAIHHQHKGWSGGTHYQEMEYLFTILQAKEDKEKCRGAEEGLKQAETSRALQFAMVVRVLECVQQMSEEFGKTGSSLSSQSAASLSAAVLWQPKPWLTSRASTSSQTLSPAPPAATPDLTSSSQTSSLYLRTTHSSPEMSFLLDVEDQSREAADGVLEVAVGRSGVQIYQRTASDEGRLSLLQRLFNRKKKLEYSRISQSELLERFKKFLVLAVDLATLQEREEKLKPQAQHTLNFLAEPPTTSLNDRFLKHLFTTLYQFLASTMVKDSFQKRTRNTFMSSAKDSLRIQFGRVVLCMLSPRMDFDLRVFTVSFLMGESLGHEVMRLLAGSQHMVGSELGLYINDLVTVWRDWLNPSQRDFALALLTLLRQCGCYVSTPDRSAHPEHAEVWREDKKAAEARFLRDRQAWLNKRSANMEKVQRRFADTVKRVSEHAMEVTQVVAAQQRKERTCLVEHIKQTMALQVQLKKSWQDIVQSLTHERGVWHHPESYPRSWELDPTEGPGRIRRRLMRCHLGIGAKYLLPEHQGSLACQNKDAPLQYLFEDDHQVQDSATLVYKLFNNDTVLNTFGCTAVSPASESKGELLMGEQFLYFVADKAITDTDYTQMLLGNKDQLSMMWRYTELLEVHSRWFQLQDTALEIFLITGRTHLLSFSSMSDRDRVLHLLLGQLDKPKGFEQTSTEIQKLWTEGTLTNFDYLTCLNKLAGRSFNDLMQYPVFPFVLRDYDSEELNLEDPTSFRDLRKPIAVQDKSRERKYMDNYEFLRQEMMKPGPEEVMRVEPFHYGSHYSNSGTVLHYLVRLPPFTRMFLAYQDRSFDIPDRTFHSIRTSWRLSSFDSSTDVKELIPEFFFLPEFLTNNEGFDFGYRQSGERVDDVLLPPWSHGNPRLFVLIHRQALESTLTTQMLHHWVDLVFGYKQKGEEAVKAINVFHPSTYFGMDVSSVTDPVKRQALLTMIRTYGQTPRQLLVGPHPAQTHFAPVQHASAAGNQDKRTYVPRPISSVNGLRWGVYVGSPEMAQPVCHQVAQLDVPVALLVPLVTGPVFGIESDSTLITLDTKPSDINNRPADVMWAGAVTWNHPDGILRVITHNNKPLITFLPPNPYDKRRLTDTEMARGVRMLEAGSSQRQVAQAVNVTCCMAALDRCLLFAAASSGNISVFSMTHNIAKPSTLHVRGLRRMLCGHQGAVNVMQVCKAFGVVISGGQDTSIIIWDLNRLSYVRTLKDHQSAVRVIAVSPTLGDIASVSHTGGGSRLWVHTINGREVGEHFCDSVITCLAYSSAPEGRSINVIAGGLSTGVVRLWSSWDVTHLRDLSYDSAVTRPVLSLGYSANSQVLFVSSSDGSVVMWQHDPPSSPGQASLFMPILRHASDRY</sequence>
<evidence type="ECO:0000256" key="1">
    <source>
        <dbReference type="ARBA" id="ARBA00022574"/>
    </source>
</evidence>
<feature type="repeat" description="WD" evidence="3">
    <location>
        <begin position="1673"/>
        <end position="1714"/>
    </location>
</feature>
<evidence type="ECO:0000256" key="3">
    <source>
        <dbReference type="PROSITE-ProRule" id="PRU00221"/>
    </source>
</evidence>
<feature type="domain" description="BEACH" evidence="5">
    <location>
        <begin position="1168"/>
        <end position="1468"/>
    </location>
</feature>
<dbReference type="CDD" id="cd06071">
    <property type="entry name" value="Beach"/>
    <property type="match status" value="1"/>
</dbReference>
<keyword evidence="8" id="KW-1185">Reference proteome</keyword>
<feature type="region of interest" description="Disordered" evidence="4">
    <location>
        <begin position="220"/>
        <end position="271"/>
    </location>
</feature>
<dbReference type="PROSITE" id="PS50197">
    <property type="entry name" value="BEACH"/>
    <property type="match status" value="1"/>
</dbReference>
<feature type="non-terminal residue" evidence="7">
    <location>
        <position position="1"/>
    </location>
</feature>
<dbReference type="EMBL" id="JACVVK020000016">
    <property type="protein sequence ID" value="KAK7504327.1"/>
    <property type="molecule type" value="Genomic_DNA"/>
</dbReference>
<dbReference type="PROSITE" id="PS51783">
    <property type="entry name" value="PH_BEACH"/>
    <property type="match status" value="1"/>
</dbReference>
<comment type="caution">
    <text evidence="7">The sequence shown here is derived from an EMBL/GenBank/DDBJ whole genome shotgun (WGS) entry which is preliminary data.</text>
</comment>
<keyword evidence="1 3" id="KW-0853">WD repeat</keyword>
<name>A0ABD0LZC9_9CAEN</name>
<dbReference type="SUPFAM" id="SSF50729">
    <property type="entry name" value="PH domain-like"/>
    <property type="match status" value="1"/>
</dbReference>
<dbReference type="InterPro" id="IPR050865">
    <property type="entry name" value="BEACH_Domain"/>
</dbReference>
<evidence type="ECO:0000313" key="8">
    <source>
        <dbReference type="Proteomes" id="UP001519460"/>
    </source>
</evidence>
<dbReference type="InterPro" id="IPR019775">
    <property type="entry name" value="WD40_repeat_CS"/>
</dbReference>
<dbReference type="InterPro" id="IPR036372">
    <property type="entry name" value="BEACH_dom_sf"/>
</dbReference>
<dbReference type="SUPFAM" id="SSF81837">
    <property type="entry name" value="BEACH domain"/>
    <property type="match status" value="1"/>
</dbReference>
<evidence type="ECO:0000259" key="5">
    <source>
        <dbReference type="PROSITE" id="PS50197"/>
    </source>
</evidence>
<feature type="compositionally biased region" description="Low complexity" evidence="4">
    <location>
        <begin position="613"/>
        <end position="625"/>
    </location>
</feature>
<dbReference type="Gene3D" id="2.30.29.30">
    <property type="entry name" value="Pleckstrin-homology domain (PH domain)/Phosphotyrosine-binding domain (PTB)"/>
    <property type="match status" value="1"/>
</dbReference>
<dbReference type="InterPro" id="IPR015943">
    <property type="entry name" value="WD40/YVTN_repeat-like_dom_sf"/>
</dbReference>
<dbReference type="FunFam" id="1.10.1540.10:FF:000001">
    <property type="entry name" value="neurobeachin isoform X1"/>
    <property type="match status" value="1"/>
</dbReference>
<dbReference type="PROSITE" id="PS50082">
    <property type="entry name" value="WD_REPEATS_2"/>
    <property type="match status" value="1"/>
</dbReference>
<evidence type="ECO:0000259" key="6">
    <source>
        <dbReference type="PROSITE" id="PS51783"/>
    </source>
</evidence>
<feature type="compositionally biased region" description="Polar residues" evidence="4">
    <location>
        <begin position="260"/>
        <end position="271"/>
    </location>
</feature>
<dbReference type="InterPro" id="IPR011993">
    <property type="entry name" value="PH-like_dom_sf"/>
</dbReference>
<dbReference type="Pfam" id="PF00400">
    <property type="entry name" value="WD40"/>
    <property type="match status" value="2"/>
</dbReference>
<accession>A0ABD0LZC9</accession>
<feature type="region of interest" description="Disordered" evidence="4">
    <location>
        <begin position="182"/>
        <end position="208"/>
    </location>
</feature>
<dbReference type="SUPFAM" id="SSF50978">
    <property type="entry name" value="WD40 repeat-like"/>
    <property type="match status" value="1"/>
</dbReference>
<feature type="domain" description="BEACH-type PH" evidence="6">
    <location>
        <begin position="1056"/>
        <end position="1163"/>
    </location>
</feature>
<dbReference type="PROSITE" id="PS50294">
    <property type="entry name" value="WD_REPEATS_REGION"/>
    <property type="match status" value="1"/>
</dbReference>
<dbReference type="PANTHER" id="PTHR13743">
    <property type="entry name" value="BEIGE/BEACH-RELATED"/>
    <property type="match status" value="1"/>
</dbReference>
<evidence type="ECO:0000256" key="2">
    <source>
        <dbReference type="ARBA" id="ARBA00022737"/>
    </source>
</evidence>
<proteinExistence type="predicted"/>
<feature type="region of interest" description="Disordered" evidence="4">
    <location>
        <begin position="598"/>
        <end position="625"/>
    </location>
</feature>
<dbReference type="CDD" id="cd01201">
    <property type="entry name" value="PH_BEACH"/>
    <property type="match status" value="1"/>
</dbReference>
<dbReference type="Gene3D" id="1.10.1540.10">
    <property type="entry name" value="BEACH domain"/>
    <property type="match status" value="1"/>
</dbReference>